<dbReference type="GO" id="GO:0009229">
    <property type="term" value="P:thiamine diphosphate biosynthetic process"/>
    <property type="evidence" value="ECO:0007669"/>
    <property type="project" value="UniProtKB-UniRule"/>
</dbReference>
<organism evidence="12 13">
    <name type="scientific">Heliomicrobium undosum</name>
    <dbReference type="NCBI Taxonomy" id="121734"/>
    <lineage>
        <taxon>Bacteria</taxon>
        <taxon>Bacillati</taxon>
        <taxon>Bacillota</taxon>
        <taxon>Clostridia</taxon>
        <taxon>Eubacteriales</taxon>
        <taxon>Heliobacteriaceae</taxon>
        <taxon>Heliomicrobium</taxon>
    </lineage>
</organism>
<feature type="binding site" evidence="11">
    <location>
        <position position="48"/>
    </location>
    <ligand>
        <name>substrate</name>
    </ligand>
</feature>
<sequence>MPAQVRACLTGKLAIMRERRPLVHHLTNYVTVNDCANMVLATGASPVMAHAPEEVAELASIAGALVLNIGTLTLPWIESMIVAGKAANAAGAPVILDPVGAGATRLRTESCLRILESVKVAVVRANAAEAAVLAGLDGEVKGVDAVSGDARAAAQALARRFGVVAAVTGVVDYVSDGQRTVKIENGDAWMARLTGTGCMASSVTGCFCAVEKAPLAAAAAALAFYGAAGEIAAGRSPLEEAGPTWPEPRGPMSFKTAFFDAVYRLDGERAARMARASEFLK</sequence>
<evidence type="ECO:0000256" key="3">
    <source>
        <dbReference type="ARBA" id="ARBA00004868"/>
    </source>
</evidence>
<dbReference type="RefSeq" id="WP_161258902.1">
    <property type="nucleotide sequence ID" value="NZ_WXEY01000012.1"/>
</dbReference>
<evidence type="ECO:0000256" key="8">
    <source>
        <dbReference type="ARBA" id="ARBA00022840"/>
    </source>
</evidence>
<comment type="pathway">
    <text evidence="3 11">Cofactor biosynthesis; thiamine diphosphate biosynthesis; 4-methyl-5-(2-phosphoethyl)-thiazole from 5-(2-hydroxyethyl)-4-methylthiazole: step 1/1.</text>
</comment>
<comment type="caution">
    <text evidence="12">The sequence shown here is derived from an EMBL/GenBank/DDBJ whole genome shotgun (WGS) entry which is preliminary data.</text>
</comment>
<evidence type="ECO:0000256" key="1">
    <source>
        <dbReference type="ARBA" id="ARBA00001771"/>
    </source>
</evidence>
<evidence type="ECO:0000256" key="5">
    <source>
        <dbReference type="ARBA" id="ARBA00022723"/>
    </source>
</evidence>
<dbReference type="AlphaFoldDB" id="A0A845L6C1"/>
<evidence type="ECO:0000256" key="6">
    <source>
        <dbReference type="ARBA" id="ARBA00022741"/>
    </source>
</evidence>
<keyword evidence="13" id="KW-1185">Reference proteome</keyword>
<protein>
    <recommendedName>
        <fullName evidence="11">Hydroxyethylthiazole kinase</fullName>
        <ecNumber evidence="11">2.7.1.50</ecNumber>
    </recommendedName>
    <alternativeName>
        <fullName evidence="11">4-methyl-5-beta-hydroxyethylthiazole kinase</fullName>
        <shortName evidence="11">TH kinase</shortName>
        <shortName evidence="11">Thz kinase</shortName>
    </alternativeName>
</protein>
<evidence type="ECO:0000256" key="4">
    <source>
        <dbReference type="ARBA" id="ARBA00022679"/>
    </source>
</evidence>
<dbReference type="InterPro" id="IPR000417">
    <property type="entry name" value="Hyethyz_kinase"/>
</dbReference>
<keyword evidence="5 11" id="KW-0479">Metal-binding</keyword>
<keyword evidence="4 11" id="KW-0808">Transferase</keyword>
<dbReference type="GO" id="GO:0004417">
    <property type="term" value="F:hydroxyethylthiazole kinase activity"/>
    <property type="evidence" value="ECO:0007669"/>
    <property type="project" value="UniProtKB-UniRule"/>
</dbReference>
<evidence type="ECO:0000313" key="13">
    <source>
        <dbReference type="Proteomes" id="UP000463470"/>
    </source>
</evidence>
<comment type="cofactor">
    <cofactor evidence="2 11">
        <name>Mg(2+)</name>
        <dbReference type="ChEBI" id="CHEBI:18420"/>
    </cofactor>
</comment>
<dbReference type="Gene3D" id="3.40.1190.20">
    <property type="match status" value="1"/>
</dbReference>
<gene>
    <name evidence="11 12" type="primary">thiM</name>
    <name evidence="12" type="ORF">GTO91_11740</name>
</gene>
<evidence type="ECO:0000256" key="2">
    <source>
        <dbReference type="ARBA" id="ARBA00001946"/>
    </source>
</evidence>
<dbReference type="GO" id="GO:0005524">
    <property type="term" value="F:ATP binding"/>
    <property type="evidence" value="ECO:0007669"/>
    <property type="project" value="UniProtKB-UniRule"/>
</dbReference>
<evidence type="ECO:0000256" key="7">
    <source>
        <dbReference type="ARBA" id="ARBA00022777"/>
    </source>
</evidence>
<dbReference type="OrthoDB" id="9778146at2"/>
<feature type="binding site" evidence="11">
    <location>
        <position position="124"/>
    </location>
    <ligand>
        <name>ATP</name>
        <dbReference type="ChEBI" id="CHEBI:30616"/>
    </ligand>
</feature>
<dbReference type="GO" id="GO:0000287">
    <property type="term" value="F:magnesium ion binding"/>
    <property type="evidence" value="ECO:0007669"/>
    <property type="project" value="UniProtKB-UniRule"/>
</dbReference>
<dbReference type="CDD" id="cd01170">
    <property type="entry name" value="THZ_kinase"/>
    <property type="match status" value="1"/>
</dbReference>
<keyword evidence="8 11" id="KW-0067">ATP-binding</keyword>
<comment type="function">
    <text evidence="11">Catalyzes the phosphorylation of the hydroxyl group of 4-methyl-5-beta-hydroxyethylthiazole (THZ).</text>
</comment>
<keyword evidence="9 11" id="KW-0460">Magnesium</keyword>
<evidence type="ECO:0000256" key="11">
    <source>
        <dbReference type="HAMAP-Rule" id="MF_00228"/>
    </source>
</evidence>
<evidence type="ECO:0000256" key="10">
    <source>
        <dbReference type="ARBA" id="ARBA00022977"/>
    </source>
</evidence>
<feature type="binding site" evidence="11">
    <location>
        <position position="195"/>
    </location>
    <ligand>
        <name>substrate</name>
    </ligand>
</feature>
<dbReference type="PIRSF" id="PIRSF000513">
    <property type="entry name" value="Thz_kinase"/>
    <property type="match status" value="1"/>
</dbReference>
<evidence type="ECO:0000313" key="12">
    <source>
        <dbReference type="EMBL" id="MZP30384.1"/>
    </source>
</evidence>
<proteinExistence type="inferred from homology"/>
<feature type="binding site" evidence="11">
    <location>
        <position position="168"/>
    </location>
    <ligand>
        <name>ATP</name>
        <dbReference type="ChEBI" id="CHEBI:30616"/>
    </ligand>
</feature>
<keyword evidence="10 11" id="KW-0784">Thiamine biosynthesis</keyword>
<accession>A0A845L6C1</accession>
<keyword evidence="6 11" id="KW-0547">Nucleotide-binding</keyword>
<dbReference type="UniPathway" id="UPA00060">
    <property type="reaction ID" value="UER00139"/>
</dbReference>
<dbReference type="PRINTS" id="PR01099">
    <property type="entry name" value="HYETHTZKNASE"/>
</dbReference>
<dbReference type="HAMAP" id="MF_00228">
    <property type="entry name" value="Thz_kinase"/>
    <property type="match status" value="1"/>
</dbReference>
<name>A0A845L6C1_9FIRM</name>
<dbReference type="Proteomes" id="UP000463470">
    <property type="component" value="Unassembled WGS sequence"/>
</dbReference>
<dbReference type="EMBL" id="WXEY01000012">
    <property type="protein sequence ID" value="MZP30384.1"/>
    <property type="molecule type" value="Genomic_DNA"/>
</dbReference>
<comment type="catalytic activity">
    <reaction evidence="1 11">
        <text>5-(2-hydroxyethyl)-4-methylthiazole + ATP = 4-methyl-5-(2-phosphooxyethyl)-thiazole + ADP + H(+)</text>
        <dbReference type="Rhea" id="RHEA:24212"/>
        <dbReference type="ChEBI" id="CHEBI:15378"/>
        <dbReference type="ChEBI" id="CHEBI:17957"/>
        <dbReference type="ChEBI" id="CHEBI:30616"/>
        <dbReference type="ChEBI" id="CHEBI:58296"/>
        <dbReference type="ChEBI" id="CHEBI:456216"/>
        <dbReference type="EC" id="2.7.1.50"/>
    </reaction>
</comment>
<dbReference type="InterPro" id="IPR029056">
    <property type="entry name" value="Ribokinase-like"/>
</dbReference>
<dbReference type="NCBIfam" id="NF006830">
    <property type="entry name" value="PRK09355.1"/>
    <property type="match status" value="1"/>
</dbReference>
<keyword evidence="7 11" id="KW-0418">Kinase</keyword>
<dbReference type="EC" id="2.7.1.50" evidence="11"/>
<dbReference type="Pfam" id="PF02110">
    <property type="entry name" value="HK"/>
    <property type="match status" value="1"/>
</dbReference>
<reference evidence="12 13" key="1">
    <citation type="submission" date="2020-01" db="EMBL/GenBank/DDBJ databases">
        <title>Whole-genome sequence of Heliobacterium undosum DSM 13378.</title>
        <authorList>
            <person name="Kyndt J.A."/>
            <person name="Meyer T.E."/>
        </authorList>
    </citation>
    <scope>NUCLEOTIDE SEQUENCE [LARGE SCALE GENOMIC DNA]</scope>
    <source>
        <strain evidence="12 13">DSM 13378</strain>
    </source>
</reference>
<evidence type="ECO:0000256" key="9">
    <source>
        <dbReference type="ARBA" id="ARBA00022842"/>
    </source>
</evidence>
<dbReference type="SUPFAM" id="SSF53613">
    <property type="entry name" value="Ribokinase-like"/>
    <property type="match status" value="1"/>
</dbReference>
<comment type="similarity">
    <text evidence="11">Belongs to the Thz kinase family.</text>
</comment>
<dbReference type="NCBIfam" id="TIGR00694">
    <property type="entry name" value="thiM"/>
    <property type="match status" value="1"/>
</dbReference>
<dbReference type="GO" id="GO:0009228">
    <property type="term" value="P:thiamine biosynthetic process"/>
    <property type="evidence" value="ECO:0007669"/>
    <property type="project" value="UniProtKB-KW"/>
</dbReference>